<protein>
    <recommendedName>
        <fullName evidence="4">Proline rich protein membrane protein</fullName>
    </recommendedName>
</protein>
<evidence type="ECO:0000313" key="2">
    <source>
        <dbReference type="EMBL" id="RRQ86604.1"/>
    </source>
</evidence>
<name>A0A426S8N0_9ACTN</name>
<keyword evidence="1" id="KW-0472">Membrane</keyword>
<reference evidence="2 3" key="1">
    <citation type="submission" date="2017-10" db="EMBL/GenBank/DDBJ databases">
        <title>Draft genome of actinobacteria isolated from guarana (Paullinia cupana (Mart.) Ducke.</title>
        <authorList>
            <person name="Siqueira K.A."/>
            <person name="Liotti R.G."/>
            <person name="Mendes T.A."/>
            <person name="Soares M.A."/>
        </authorList>
    </citation>
    <scope>NUCLEOTIDE SEQUENCE [LARGE SCALE GENOMIC DNA]</scope>
    <source>
        <strain evidence="2 3">199</strain>
    </source>
</reference>
<proteinExistence type="predicted"/>
<dbReference type="PANTHER" id="PTHR42305">
    <property type="entry name" value="MEMBRANE PROTEIN RV1733C-RELATED"/>
    <property type="match status" value="1"/>
</dbReference>
<evidence type="ECO:0000256" key="1">
    <source>
        <dbReference type="SAM" id="Phobius"/>
    </source>
</evidence>
<keyword evidence="1" id="KW-0812">Transmembrane</keyword>
<dbReference type="RefSeq" id="WP_125211791.1">
    <property type="nucleotide sequence ID" value="NZ_PDER01000023.1"/>
</dbReference>
<accession>A0A426S8N0</accession>
<dbReference type="PANTHER" id="PTHR42305:SF1">
    <property type="entry name" value="MEMBRANE PROTEIN RV1733C-RELATED"/>
    <property type="match status" value="1"/>
</dbReference>
<dbReference type="AlphaFoldDB" id="A0A426S8N0"/>
<comment type="caution">
    <text evidence="2">The sequence shown here is derived from an EMBL/GenBank/DDBJ whole genome shotgun (WGS) entry which is preliminary data.</text>
</comment>
<dbReference type="EMBL" id="PDES01000005">
    <property type="protein sequence ID" value="RRQ86604.1"/>
    <property type="molecule type" value="Genomic_DNA"/>
</dbReference>
<feature type="transmembrane region" description="Helical" evidence="1">
    <location>
        <begin position="140"/>
        <end position="162"/>
    </location>
</feature>
<keyword evidence="3" id="KW-1185">Reference proteome</keyword>
<evidence type="ECO:0008006" key="4">
    <source>
        <dbReference type="Google" id="ProtNLM"/>
    </source>
</evidence>
<gene>
    <name evidence="2" type="ORF">CQW44_12195</name>
</gene>
<feature type="transmembrane region" description="Helical" evidence="1">
    <location>
        <begin position="21"/>
        <end position="46"/>
    </location>
</feature>
<organism evidence="2 3">
    <name type="scientific">Streptomyces griseofuscus</name>
    <dbReference type="NCBI Taxonomy" id="146922"/>
    <lineage>
        <taxon>Bacteria</taxon>
        <taxon>Bacillati</taxon>
        <taxon>Actinomycetota</taxon>
        <taxon>Actinomycetes</taxon>
        <taxon>Kitasatosporales</taxon>
        <taxon>Streptomycetaceae</taxon>
        <taxon>Streptomyces</taxon>
    </lineage>
</organism>
<keyword evidence="1" id="KW-1133">Transmembrane helix</keyword>
<dbReference type="Proteomes" id="UP000276379">
    <property type="component" value="Unassembled WGS sequence"/>
</dbReference>
<dbReference type="InterPro" id="IPR039708">
    <property type="entry name" value="MT1774/Rv1733c-like"/>
</dbReference>
<sequence>MSGKRHLWRWRSNPLRRREDVLEAWIVLAVWAVVVLVGTVVAPLAFRTAEHRFAEQRAQRHPVRAVLMADAPQDIAAQWSADGRVQDTVRWAAPDGTPRTGHTLVDPSLPRGTTVHLWQDDRGQLVTTAPTDRAEGHIEAGLLAAGAALVAAAPVLGAGAFARARLDRRRLALWDREWDLVGPS</sequence>
<evidence type="ECO:0000313" key="3">
    <source>
        <dbReference type="Proteomes" id="UP000276379"/>
    </source>
</evidence>